<dbReference type="GO" id="GO:0005789">
    <property type="term" value="C:endoplasmic reticulum membrane"/>
    <property type="evidence" value="ECO:0007669"/>
    <property type="project" value="UniProtKB-SubCell"/>
</dbReference>
<evidence type="ECO:0000256" key="12">
    <source>
        <dbReference type="ARBA" id="ARBA00022842"/>
    </source>
</evidence>
<evidence type="ECO:0000256" key="7">
    <source>
        <dbReference type="ARBA" id="ARBA00022676"/>
    </source>
</evidence>
<keyword evidence="7" id="KW-0328">Glycosyltransferase</keyword>
<evidence type="ECO:0000256" key="9">
    <source>
        <dbReference type="ARBA" id="ARBA00022692"/>
    </source>
</evidence>
<evidence type="ECO:0000256" key="11">
    <source>
        <dbReference type="ARBA" id="ARBA00022824"/>
    </source>
</evidence>
<dbReference type="GeneID" id="24919153"/>
<dbReference type="GO" id="GO:0046872">
    <property type="term" value="F:metal ion binding"/>
    <property type="evidence" value="ECO:0007669"/>
    <property type="project" value="UniProtKB-KW"/>
</dbReference>
<keyword evidence="11" id="KW-0256">Endoplasmic reticulum</keyword>
<dbReference type="FunCoup" id="D8M189">
    <property type="interactions" value="139"/>
</dbReference>
<comment type="subcellular location">
    <subcellularLocation>
        <location evidence="2">Endoplasmic reticulum membrane</location>
        <topology evidence="2">Multi-pass membrane protein</topology>
    </subcellularLocation>
</comment>
<evidence type="ECO:0000256" key="18">
    <source>
        <dbReference type="ARBA" id="ARBA00045078"/>
    </source>
</evidence>
<feature type="transmembrane region" description="Helical" evidence="19">
    <location>
        <begin position="133"/>
        <end position="152"/>
    </location>
</feature>
<gene>
    <name evidence="20" type="ORF">GSBLH_T00001933001</name>
</gene>
<dbReference type="InterPro" id="IPR000715">
    <property type="entry name" value="Glycosyl_transferase_4"/>
</dbReference>
<feature type="transmembrane region" description="Helical" evidence="19">
    <location>
        <begin position="106"/>
        <end position="127"/>
    </location>
</feature>
<name>D8M189_BLAHO</name>
<keyword evidence="8" id="KW-0808">Transferase</keyword>
<keyword evidence="14 19" id="KW-0472">Membrane</keyword>
<keyword evidence="12" id="KW-0460">Magnesium</keyword>
<dbReference type="GO" id="GO:0016757">
    <property type="term" value="F:glycosyltransferase activity"/>
    <property type="evidence" value="ECO:0007669"/>
    <property type="project" value="UniProtKB-KW"/>
</dbReference>
<dbReference type="CDD" id="cd06855">
    <property type="entry name" value="GT_GPT_euk"/>
    <property type="match status" value="1"/>
</dbReference>
<evidence type="ECO:0000256" key="4">
    <source>
        <dbReference type="ARBA" id="ARBA00009317"/>
    </source>
</evidence>
<evidence type="ECO:0000256" key="6">
    <source>
        <dbReference type="ARBA" id="ARBA00017659"/>
    </source>
</evidence>
<dbReference type="InParanoid" id="D8M189"/>
<keyword evidence="13 19" id="KW-1133">Transmembrane helix</keyword>
<dbReference type="Pfam" id="PF00953">
    <property type="entry name" value="Glycos_transf_4"/>
    <property type="match status" value="1"/>
</dbReference>
<evidence type="ECO:0000256" key="2">
    <source>
        <dbReference type="ARBA" id="ARBA00004477"/>
    </source>
</evidence>
<evidence type="ECO:0000313" key="21">
    <source>
        <dbReference type="Proteomes" id="UP000008312"/>
    </source>
</evidence>
<evidence type="ECO:0000256" key="17">
    <source>
        <dbReference type="ARBA" id="ARBA00044717"/>
    </source>
</evidence>
<dbReference type="InterPro" id="IPR033895">
    <property type="entry name" value="GPT"/>
</dbReference>
<dbReference type="EC" id="2.7.8.15" evidence="5"/>
<evidence type="ECO:0000256" key="13">
    <source>
        <dbReference type="ARBA" id="ARBA00022989"/>
    </source>
</evidence>
<dbReference type="OrthoDB" id="10262326at2759"/>
<comment type="pathway">
    <text evidence="3">Protein modification; protein glycosylation.</text>
</comment>
<dbReference type="AlphaFoldDB" id="D8M189"/>
<comment type="cofactor">
    <cofactor evidence="1">
        <name>Mg(2+)</name>
        <dbReference type="ChEBI" id="CHEBI:18420"/>
    </cofactor>
</comment>
<feature type="transmembrane region" description="Helical" evidence="19">
    <location>
        <begin position="189"/>
        <end position="209"/>
    </location>
</feature>
<dbReference type="PANTHER" id="PTHR10571:SF0">
    <property type="entry name" value="UDP-N-ACETYLGLUCOSAMINE--DOLICHYL-PHOSPHATE N-ACETYLGLUCOSAMINEPHOSPHOTRANSFERASE"/>
    <property type="match status" value="1"/>
</dbReference>
<evidence type="ECO:0000256" key="10">
    <source>
        <dbReference type="ARBA" id="ARBA00022723"/>
    </source>
</evidence>
<dbReference type="Proteomes" id="UP000008312">
    <property type="component" value="Unassembled WGS sequence"/>
</dbReference>
<dbReference type="PANTHER" id="PTHR10571">
    <property type="entry name" value="UDP-N-ACETYLGLUCOSAMINE--DOLICHYL-PHOSPHATE N-ACETYLGLUCOSAMINEPHOSPHOTRANSFERASE"/>
    <property type="match status" value="1"/>
</dbReference>
<organism evidence="20">
    <name type="scientific">Blastocystis hominis</name>
    <dbReference type="NCBI Taxonomy" id="12968"/>
    <lineage>
        <taxon>Eukaryota</taxon>
        <taxon>Sar</taxon>
        <taxon>Stramenopiles</taxon>
        <taxon>Bigyra</taxon>
        <taxon>Opalozoa</taxon>
        <taxon>Opalinata</taxon>
        <taxon>Blastocystidae</taxon>
        <taxon>Blastocystis</taxon>
    </lineage>
</organism>
<evidence type="ECO:0000256" key="14">
    <source>
        <dbReference type="ARBA" id="ARBA00023136"/>
    </source>
</evidence>
<accession>D8M189</accession>
<keyword evidence="10" id="KW-0479">Metal-binding</keyword>
<evidence type="ECO:0000313" key="20">
    <source>
        <dbReference type="EMBL" id="CBK21828.2"/>
    </source>
</evidence>
<comment type="similarity">
    <text evidence="4">Belongs to the glycosyltransferase 4 family.</text>
</comment>
<evidence type="ECO:0000256" key="5">
    <source>
        <dbReference type="ARBA" id="ARBA00013225"/>
    </source>
</evidence>
<dbReference type="GO" id="GO:0003975">
    <property type="term" value="F:UDP-N-acetylglucosamine-dolichyl-phosphate N-acetylglucosaminephosphotransferase activity"/>
    <property type="evidence" value="ECO:0007669"/>
    <property type="project" value="UniProtKB-EC"/>
</dbReference>
<proteinExistence type="inferred from homology"/>
<evidence type="ECO:0000256" key="8">
    <source>
        <dbReference type="ARBA" id="ARBA00022679"/>
    </source>
</evidence>
<evidence type="ECO:0000256" key="3">
    <source>
        <dbReference type="ARBA" id="ARBA00004922"/>
    </source>
</evidence>
<comment type="catalytic activity">
    <reaction evidence="18">
        <text>a di-trans,poly-cis-dolichyl phosphate + UDP-N-acetyl-alpha-D-glucosamine = an N-acetyl-alpha-D-glucosaminyl-diphospho-di-trans,poly-cis-dolichol + UMP</text>
        <dbReference type="Rhea" id="RHEA:13289"/>
        <dbReference type="Rhea" id="RHEA-COMP:19498"/>
        <dbReference type="Rhea" id="RHEA-COMP:19507"/>
        <dbReference type="ChEBI" id="CHEBI:57683"/>
        <dbReference type="ChEBI" id="CHEBI:57705"/>
        <dbReference type="ChEBI" id="CHEBI:57865"/>
        <dbReference type="ChEBI" id="CHEBI:58427"/>
        <dbReference type="EC" id="2.7.8.15"/>
    </reaction>
    <physiologicalReaction direction="left-to-right" evidence="18">
        <dbReference type="Rhea" id="RHEA:13290"/>
    </physiologicalReaction>
</comment>
<keyword evidence="9 19" id="KW-0812">Transmembrane</keyword>
<dbReference type="EMBL" id="FN668645">
    <property type="protein sequence ID" value="CBK21828.2"/>
    <property type="molecule type" value="Genomic_DNA"/>
</dbReference>
<reference evidence="20" key="1">
    <citation type="submission" date="2010-02" db="EMBL/GenBank/DDBJ databases">
        <title>Sequencing and annotation of the Blastocystis hominis genome.</title>
        <authorList>
            <person name="Wincker P."/>
        </authorList>
    </citation>
    <scope>NUCLEOTIDE SEQUENCE</scope>
    <source>
        <strain evidence="20">Singapore isolate B</strain>
    </source>
</reference>
<comment type="function">
    <text evidence="17">UDP-N-acetylglucosamine--dolichyl-phosphate N-acetylglucosaminephosphotransferase that operates in the biosynthetic pathway of dolichol-linked oligosaccharides, the glycan precursors employed in protein asparagine (N)-glycosylation. The assembly of dolichol-linked oligosaccharides begins on the cytosolic side of the endoplasmic reticulum membrane and finishes in its lumen. The sequential addition of sugars to dolichol pyrophosphate produces dolichol-linked oligosaccharides containing fourteen sugars, including two GlcNAcs, nine mannoses and three glucoses. Once assembled, the oligosaccharide is transferred from the lipid to nascent proteins by oligosaccharyltransferases. Catalyzes the initial step of dolichol-linked oligosaccharide biosynthesis, transfering GlcNAc-1-P from cytosolic UDP-GlcNAc onto the carrier lipid dolichyl phosphate (P-dolichol), yielding GlcNAc-P-P-dolichol embedded in the cytoplasmic leaflet of the endoplasmic reticulum membrane.</text>
</comment>
<dbReference type="GO" id="GO:0006488">
    <property type="term" value="P:dolichol-linked oligosaccharide biosynthetic process"/>
    <property type="evidence" value="ECO:0007669"/>
    <property type="project" value="InterPro"/>
</dbReference>
<dbReference type="RefSeq" id="XP_012895876.1">
    <property type="nucleotide sequence ID" value="XM_013040422.1"/>
</dbReference>
<dbReference type="UniPathway" id="UPA00378"/>
<evidence type="ECO:0000256" key="1">
    <source>
        <dbReference type="ARBA" id="ARBA00001946"/>
    </source>
</evidence>
<feature type="transmembrane region" description="Helical" evidence="19">
    <location>
        <begin position="164"/>
        <end position="183"/>
    </location>
</feature>
<keyword evidence="21" id="KW-1185">Reference proteome</keyword>
<evidence type="ECO:0000256" key="15">
    <source>
        <dbReference type="ARBA" id="ARBA00029567"/>
    </source>
</evidence>
<evidence type="ECO:0000256" key="16">
    <source>
        <dbReference type="ARBA" id="ARBA00033238"/>
    </source>
</evidence>
<evidence type="ECO:0000256" key="19">
    <source>
        <dbReference type="SAM" id="Phobius"/>
    </source>
</evidence>
<feature type="transmembrane region" description="Helical" evidence="19">
    <location>
        <begin position="216"/>
        <end position="235"/>
    </location>
</feature>
<sequence>MTLLGFVDDVIELRWRYKLIIPCIATLPLAQAYWSQHQSTTIVFPSYSHPSTLIQALWEQFWALRRTISPFSAKSSPSSPKSAESPTALRSISVVQRRGFEVDGWYYIYIVMLCIFCTNSINIYAGINGLEVGQSIVIACSLLFINIVDILIGGDADYVQNHVFSATMVLPFIAASLALFDFNCYPARVFVGDTFTYSAGVTFAAVGIFGHFSKSLLLFFIPQLVNFILSLPQLFKLIPCPRHRLPRVDPDTQKLKPSVISSNPTSPYYNRINLTLINVVLSLFGPLGEHTTTRVLLGVQFFFSVVAVVLRYKFGSVFPVQVVNGVNA</sequence>
<dbReference type="OMA" id="HRTPRYN"/>
<protein>
    <recommendedName>
        <fullName evidence="6">UDP-N-acetylglucosamine--dolichyl-phosphate N-acetylglucosaminephosphotransferase</fullName>
        <ecNumber evidence="5">2.7.8.15</ecNumber>
    </recommendedName>
    <alternativeName>
        <fullName evidence="15">GlcNAc-1-P transferase</fullName>
    </alternativeName>
    <alternativeName>
        <fullName evidence="16">N-acetylglucosamine-1-phosphate transferase</fullName>
    </alternativeName>
</protein>